<keyword evidence="1" id="KW-1188">Viral release from host cell</keyword>
<evidence type="ECO:0000259" key="3">
    <source>
        <dbReference type="Pfam" id="PF01464"/>
    </source>
</evidence>
<dbReference type="InterPro" id="IPR008258">
    <property type="entry name" value="Transglycosylase_SLT_dom_1"/>
</dbReference>
<dbReference type="InterPro" id="IPR010090">
    <property type="entry name" value="Phage_tape_meas"/>
</dbReference>
<dbReference type="Pfam" id="PF10145">
    <property type="entry name" value="PhageMin_Tail"/>
    <property type="match status" value="1"/>
</dbReference>
<accession>A0A081L6U1</accession>
<dbReference type="RefSeq" id="WP_034324994.1">
    <property type="nucleotide sequence ID" value="NZ_JOTP01000037.1"/>
</dbReference>
<evidence type="ECO:0000256" key="1">
    <source>
        <dbReference type="ARBA" id="ARBA00022612"/>
    </source>
</evidence>
<keyword evidence="6" id="KW-1185">Reference proteome</keyword>
<evidence type="ECO:0008006" key="7">
    <source>
        <dbReference type="Google" id="ProtNLM"/>
    </source>
</evidence>
<dbReference type="Pfam" id="PF01464">
    <property type="entry name" value="SLT"/>
    <property type="match status" value="1"/>
</dbReference>
<evidence type="ECO:0000313" key="6">
    <source>
        <dbReference type="Proteomes" id="UP000028091"/>
    </source>
</evidence>
<keyword evidence="2" id="KW-0175">Coiled coil</keyword>
<feature type="domain" description="Transglycosylase SLT" evidence="3">
    <location>
        <begin position="1016"/>
        <end position="1109"/>
    </location>
</feature>
<dbReference type="EMBL" id="JOTP01000037">
    <property type="protein sequence ID" value="KEP24967.1"/>
    <property type="molecule type" value="Genomic_DNA"/>
</dbReference>
<gene>
    <name evidence="5" type="ORF">BA70_12755</name>
</gene>
<dbReference type="AlphaFoldDB" id="A0A081L6U1"/>
<name>A0A081L6U1_9BACI</name>
<dbReference type="PANTHER" id="PTHR37813:SF1">
    <property type="entry name" value="FELS-2 PROPHAGE PROTEIN"/>
    <property type="match status" value="1"/>
</dbReference>
<feature type="domain" description="Phage tail tape measure protein" evidence="4">
    <location>
        <begin position="229"/>
        <end position="426"/>
    </location>
</feature>
<protein>
    <recommendedName>
        <fullName evidence="7">Transglycosylase SLT domain-containing protein</fullName>
    </recommendedName>
</protein>
<organism evidence="5 6">
    <name type="scientific">Bacillus zhangzhouensis</name>
    <dbReference type="NCBI Taxonomy" id="1178540"/>
    <lineage>
        <taxon>Bacteria</taxon>
        <taxon>Bacillati</taxon>
        <taxon>Bacillota</taxon>
        <taxon>Bacilli</taxon>
        <taxon>Bacillales</taxon>
        <taxon>Bacillaceae</taxon>
        <taxon>Bacillus</taxon>
    </lineage>
</organism>
<dbReference type="InterPro" id="IPR023346">
    <property type="entry name" value="Lysozyme-like_dom_sf"/>
</dbReference>
<comment type="caution">
    <text evidence="5">The sequence shown here is derived from an EMBL/GenBank/DDBJ whole genome shotgun (WGS) entry which is preliminary data.</text>
</comment>
<feature type="coiled-coil region" evidence="2">
    <location>
        <begin position="110"/>
        <end position="140"/>
    </location>
</feature>
<dbReference type="eggNOG" id="COG3953">
    <property type="taxonomic scope" value="Bacteria"/>
</dbReference>
<reference evidence="5 6" key="1">
    <citation type="submission" date="2012-09" db="EMBL/GenBank/DDBJ databases">
        <title>Genome Sequence of Bacillus sp. DW5-4.</title>
        <authorList>
            <person name="Lai Q."/>
            <person name="Liu Y."/>
            <person name="Shao Z."/>
        </authorList>
    </citation>
    <scope>NUCLEOTIDE SEQUENCE [LARGE SCALE GENOMIC DNA]</scope>
    <source>
        <strain evidence="5 6">DW5-4</strain>
    </source>
</reference>
<dbReference type="Gene3D" id="1.10.530.10">
    <property type="match status" value="1"/>
</dbReference>
<dbReference type="PANTHER" id="PTHR37813">
    <property type="entry name" value="FELS-2 PROPHAGE PROTEIN"/>
    <property type="match status" value="1"/>
</dbReference>
<sequence>MATEGRPIGSLVVNTTLDSTGFDKGVTALRQQLKTAQSATKATAAEFKALDDKLGESKSKVSGLSDQLKIQERIVDSYRQAYEKQVEQYGEGSTQAQKYAQRLNSQITSYRNMQNALRLAQSQVERLERAESEAANSADDLATSHQNVSNDVTAAGKEVSKLSSILKGGFATAAVAGTAAIGALTAAVGTLGAKMTADIQASQGRLRAQLGLTGDEAKRLTGIAKDVWSQGFGENLDDARNGLFQIKQNIRSIADKDLTDVTKKALVLADAFDSEVNEVARAGNNLMKGFGVSVSDAFDLMTYGAQNGLNFSNEMFDNLSEYSTLFGKMGYSAQEYFQLLVNGTKAGVYNLDYVNDVMKEFQIRVKDGSKSTNEAMAGMSKPTQKVWQDFLKGKGTVKDVSNTVLKELKGMKDQVDANNIGVALFGTKWEDLEADAMYALGGIDGKIGDVKGKANEAGAALQDNLGTRFKKIGRQTLSALEPLGGAAATMLEKAFNVADPIMKQMSSAGNTVKQAMAGIWGILQGEGSAERLEGYGILSQLFPPGVVDMIASTTDTVKGVIDTIKNSFKSMQPTFQAIGGILMNVFVTMAPIVKQALGGILSFIGQLATVWGTFWKENGGVITEALQNIWSVVQFVMPAIMAIIKSVWGNIKGVVMGAMQVIQGVIKLFSGLLTGDFGKMWEGIKDVFFGSIKAIWNFVQLSFFGKILGIAKSLGKGLLGIFPKMWSSIVGFFKNGAANTGKMVTWLKDKAVSIATSMKDGMVKRFWDIVDAAKKLPGKIGNGIKNMAGEALKGVKALANKMNDKLSFVVNGVIGGVNWVLGKVGVPEENQIPKWTPPKYAKGTGGHPGGPAILGDGGMQELFITPGGQMGLSPSTDTMMNLPKGTEVLSGPKTKALFDDVPFYKDGTGKGGNFISSLFGKVKDLVLDVSDFITKPSKLMNTLLQKMGITTPSMAGGFGQIVKGSFSFIKDKAVSFIKNKIKDFGFVPGEGGSAAVKKWVAQAIAIKGISPSFSKALETIAMKESGGNPTVVNNWDSNAKAGHPSQGLMQFIPSTFAANKEPGYGNIKNPVHQVIAAINYLNSRYGGINKHPGLVNMRKGGKYIGYDKGGIITRNHTAEVHKGEMILPLRQFRRNRAMQVLAQANRMVGYQPEQPGQGSTNVIVQNDSADAIKQLENKFDQMIGLLTQIAMKDTTINVEGLNKYNMDLLKNRQRRGGLAT</sequence>
<dbReference type="OrthoDB" id="1779742at2"/>
<dbReference type="CDD" id="cd13402">
    <property type="entry name" value="LT_TF-like"/>
    <property type="match status" value="1"/>
</dbReference>
<evidence type="ECO:0000259" key="4">
    <source>
        <dbReference type="Pfam" id="PF10145"/>
    </source>
</evidence>
<dbReference type="Proteomes" id="UP000028091">
    <property type="component" value="Unassembled WGS sequence"/>
</dbReference>
<proteinExistence type="predicted"/>
<dbReference type="eggNOG" id="COG5280">
    <property type="taxonomic scope" value="Bacteria"/>
</dbReference>
<dbReference type="eggNOG" id="COG5412">
    <property type="taxonomic scope" value="Bacteria"/>
</dbReference>
<evidence type="ECO:0000256" key="2">
    <source>
        <dbReference type="SAM" id="Coils"/>
    </source>
</evidence>
<evidence type="ECO:0000313" key="5">
    <source>
        <dbReference type="EMBL" id="KEP24967.1"/>
    </source>
</evidence>
<dbReference type="SUPFAM" id="SSF53955">
    <property type="entry name" value="Lysozyme-like"/>
    <property type="match status" value="1"/>
</dbReference>